<dbReference type="AlphaFoldDB" id="A0A9Q4Q440"/>
<dbReference type="Proteomes" id="UP001154061">
    <property type="component" value="Unassembled WGS sequence"/>
</dbReference>
<gene>
    <name evidence="2" type="ORF">NDI89_15005</name>
</gene>
<protein>
    <submittedName>
        <fullName evidence="2">Alpha/beta hydrolase</fullName>
    </submittedName>
</protein>
<dbReference type="Pfam" id="PF05990">
    <property type="entry name" value="DUF900"/>
    <property type="match status" value="1"/>
</dbReference>
<proteinExistence type="predicted"/>
<accession>A0A9Q4Q440</accession>
<dbReference type="InterPro" id="IPR029058">
    <property type="entry name" value="AB_hydrolase_fold"/>
</dbReference>
<comment type="caution">
    <text evidence="2">The sequence shown here is derived from an EMBL/GenBank/DDBJ whole genome shotgun (WGS) entry which is preliminary data.</text>
</comment>
<name>A0A9Q4Q440_9EURY</name>
<evidence type="ECO:0000256" key="1">
    <source>
        <dbReference type="SAM" id="MobiDB-lite"/>
    </source>
</evidence>
<evidence type="ECO:0000313" key="3">
    <source>
        <dbReference type="Proteomes" id="UP001154061"/>
    </source>
</evidence>
<dbReference type="RefSeq" id="WP_277522546.1">
    <property type="nucleotide sequence ID" value="NZ_JAMQOT010000005.1"/>
</dbReference>
<dbReference type="EMBL" id="JAMQOT010000005">
    <property type="protein sequence ID" value="MDF9746897.1"/>
    <property type="molecule type" value="Genomic_DNA"/>
</dbReference>
<feature type="region of interest" description="Disordered" evidence="1">
    <location>
        <begin position="1"/>
        <end position="23"/>
    </location>
</feature>
<evidence type="ECO:0000313" key="2">
    <source>
        <dbReference type="EMBL" id="MDF9746897.1"/>
    </source>
</evidence>
<dbReference type="SUPFAM" id="SSF53474">
    <property type="entry name" value="alpha/beta-Hydrolases"/>
    <property type="match status" value="1"/>
</dbReference>
<dbReference type="Gene3D" id="3.40.50.1820">
    <property type="entry name" value="alpha/beta hydrolase"/>
    <property type="match status" value="1"/>
</dbReference>
<dbReference type="InterPro" id="IPR006311">
    <property type="entry name" value="TAT_signal"/>
</dbReference>
<sequence>MTFDRQRDSAAGNSDTTNDVSRRGLLRTTATAVVAGTGLSVASGSVAADTDEIMEVDFRGGVPPISDAPQGEDEVVFVVHGYTGSSDSVAGAETFQQTARSVGYTETVTAVTWDDSGLPWSAEDSARETGDLFAGWLEDYTNANPDTTIRILGHSMGGIVQMETLAAIDGAFTVDTADSIGSYEESDAPCECGDFYDAIRDSAGEVHNYYSTNDWIAKLGGGPADCSGWYCDDTLPDNYEDVDVSDSVSGHSAYKESAGCVSKIVDNY</sequence>
<organism evidence="2 3">
    <name type="scientific">Natrinema salsiterrestre</name>
    <dbReference type="NCBI Taxonomy" id="2950540"/>
    <lineage>
        <taxon>Archaea</taxon>
        <taxon>Methanobacteriati</taxon>
        <taxon>Methanobacteriota</taxon>
        <taxon>Stenosarchaea group</taxon>
        <taxon>Halobacteria</taxon>
        <taxon>Halobacteriales</taxon>
        <taxon>Natrialbaceae</taxon>
        <taxon>Natrinema</taxon>
    </lineage>
</organism>
<keyword evidence="2" id="KW-0378">Hydrolase</keyword>
<dbReference type="PROSITE" id="PS51318">
    <property type="entry name" value="TAT"/>
    <property type="match status" value="1"/>
</dbReference>
<dbReference type="InterPro" id="IPR010297">
    <property type="entry name" value="DUF900_hydrolase"/>
</dbReference>
<keyword evidence="3" id="KW-1185">Reference proteome</keyword>
<reference evidence="2" key="1">
    <citation type="submission" date="2022-06" db="EMBL/GenBank/DDBJ databases">
        <title>Natrinema sp. a new haloarchaeum isolate from saline soil.</title>
        <authorList>
            <person name="Strakova D."/>
            <person name="Galisteo C."/>
            <person name="Sanchez-Porro C."/>
            <person name="Ventosa A."/>
        </authorList>
    </citation>
    <scope>NUCLEOTIDE SEQUENCE</scope>
    <source>
        <strain evidence="2">S1CR25-10</strain>
    </source>
</reference>
<dbReference type="GO" id="GO:0016787">
    <property type="term" value="F:hydrolase activity"/>
    <property type="evidence" value="ECO:0007669"/>
    <property type="project" value="UniProtKB-KW"/>
</dbReference>